<evidence type="ECO:0000313" key="3">
    <source>
        <dbReference type="Proteomes" id="UP001596072"/>
    </source>
</evidence>
<sequence>MRTQTRGLAEREARIDALHQKLTDAVGALVTGDDWRRALEFAARFRSRSFNNTLLIFSQHNAAYQEGRVPGPVPTYVAGFKQWLSLKRHVMKGQGGYAILAPVTARFASATPENPESWRRLGRGEKPHRGETVRSRMIGLKPAHVWDISQTDGEAIPEPPRPQLLEGEAPEGLWDGLADQIVARGFELRLVSTARSIGGANGLTDYLTREVSVRMDMDDAAQVKTLAHDLLTAPTGAS</sequence>
<feature type="domain" description="N-terminal" evidence="1">
    <location>
        <begin position="37"/>
        <end position="123"/>
    </location>
</feature>
<dbReference type="Pfam" id="PF08401">
    <property type="entry name" value="ArdcN"/>
    <property type="match status" value="1"/>
</dbReference>
<dbReference type="InterPro" id="IPR013610">
    <property type="entry name" value="ArdC_N"/>
</dbReference>
<dbReference type="Proteomes" id="UP001596072">
    <property type="component" value="Unassembled WGS sequence"/>
</dbReference>
<dbReference type="RefSeq" id="WP_136436889.1">
    <property type="nucleotide sequence ID" value="NZ_JBHSNS010000021.1"/>
</dbReference>
<proteinExistence type="predicted"/>
<keyword evidence="3" id="KW-1185">Reference proteome</keyword>
<evidence type="ECO:0000313" key="2">
    <source>
        <dbReference type="EMBL" id="MFC5731667.1"/>
    </source>
</evidence>
<comment type="caution">
    <text evidence="2">The sequence shown here is derived from an EMBL/GenBank/DDBJ whole genome shotgun (WGS) entry which is preliminary data.</text>
</comment>
<accession>A0ABW0ZMJ0</accession>
<organism evidence="2 3">
    <name type="scientific">Nocardioides vastitatis</name>
    <dbReference type="NCBI Taxonomy" id="2568655"/>
    <lineage>
        <taxon>Bacteria</taxon>
        <taxon>Bacillati</taxon>
        <taxon>Actinomycetota</taxon>
        <taxon>Actinomycetes</taxon>
        <taxon>Propionibacteriales</taxon>
        <taxon>Nocardioidaceae</taxon>
        <taxon>Nocardioides</taxon>
    </lineage>
</organism>
<dbReference type="EMBL" id="JBHSNS010000021">
    <property type="protein sequence ID" value="MFC5731667.1"/>
    <property type="molecule type" value="Genomic_DNA"/>
</dbReference>
<name>A0ABW0ZMJ0_9ACTN</name>
<evidence type="ECO:0000259" key="1">
    <source>
        <dbReference type="Pfam" id="PF08401"/>
    </source>
</evidence>
<reference evidence="3" key="1">
    <citation type="journal article" date="2019" name="Int. J. Syst. Evol. Microbiol.">
        <title>The Global Catalogue of Microorganisms (GCM) 10K type strain sequencing project: providing services to taxonomists for standard genome sequencing and annotation.</title>
        <authorList>
            <consortium name="The Broad Institute Genomics Platform"/>
            <consortium name="The Broad Institute Genome Sequencing Center for Infectious Disease"/>
            <person name="Wu L."/>
            <person name="Ma J."/>
        </authorList>
    </citation>
    <scope>NUCLEOTIDE SEQUENCE [LARGE SCALE GENOMIC DNA]</scope>
    <source>
        <strain evidence="3">YIM 94188</strain>
    </source>
</reference>
<protein>
    <submittedName>
        <fullName evidence="2">ArdC family protein</fullName>
    </submittedName>
</protein>
<gene>
    <name evidence="2" type="ORF">ACFPQB_22335</name>
</gene>